<dbReference type="InterPro" id="IPR006222">
    <property type="entry name" value="GCVT_N"/>
</dbReference>
<reference evidence="10 11" key="1">
    <citation type="submission" date="2016-03" db="EMBL/GenBank/DDBJ databases">
        <title>Genome sequencing of Devosia sp. S37.</title>
        <authorList>
            <person name="Mohd Nor M."/>
        </authorList>
    </citation>
    <scope>NUCLEOTIDE SEQUENCE [LARGE SCALE GENOMIC DNA]</scope>
    <source>
        <strain evidence="10 11">S37</strain>
    </source>
</reference>
<dbReference type="Gene3D" id="3.30.70.1400">
    <property type="entry name" value="Aminomethyltransferase beta-barrel domains"/>
    <property type="match status" value="1"/>
</dbReference>
<dbReference type="GO" id="GO:0008483">
    <property type="term" value="F:transaminase activity"/>
    <property type="evidence" value="ECO:0007669"/>
    <property type="project" value="UniProtKB-KW"/>
</dbReference>
<dbReference type="PANTHER" id="PTHR43757:SF2">
    <property type="entry name" value="AMINOMETHYLTRANSFERASE, MITOCHONDRIAL"/>
    <property type="match status" value="1"/>
</dbReference>
<dbReference type="PANTHER" id="PTHR43757">
    <property type="entry name" value="AMINOMETHYLTRANSFERASE"/>
    <property type="match status" value="1"/>
</dbReference>
<dbReference type="RefSeq" id="WP_067459633.1">
    <property type="nucleotide sequence ID" value="NZ_LVVY01000128.1"/>
</dbReference>
<evidence type="ECO:0000256" key="3">
    <source>
        <dbReference type="ARBA" id="ARBA00022576"/>
    </source>
</evidence>
<dbReference type="STRING" id="1770058.A3840_16905"/>
<organism evidence="10 11">
    <name type="scientific">Devosia elaeis</name>
    <dbReference type="NCBI Taxonomy" id="1770058"/>
    <lineage>
        <taxon>Bacteria</taxon>
        <taxon>Pseudomonadati</taxon>
        <taxon>Pseudomonadota</taxon>
        <taxon>Alphaproteobacteria</taxon>
        <taxon>Hyphomicrobiales</taxon>
        <taxon>Devosiaceae</taxon>
        <taxon>Devosia</taxon>
    </lineage>
</organism>
<dbReference type="InterPro" id="IPR029043">
    <property type="entry name" value="GcvT/YgfZ_C"/>
</dbReference>
<dbReference type="GO" id="GO:0006546">
    <property type="term" value="P:glycine catabolic process"/>
    <property type="evidence" value="ECO:0007669"/>
    <property type="project" value="InterPro"/>
</dbReference>
<dbReference type="Pfam" id="PF08669">
    <property type="entry name" value="GCV_T_C"/>
    <property type="match status" value="1"/>
</dbReference>
<keyword evidence="3" id="KW-0032">Aminotransferase</keyword>
<dbReference type="InterPro" id="IPR006223">
    <property type="entry name" value="GcvT"/>
</dbReference>
<dbReference type="InterPro" id="IPR013977">
    <property type="entry name" value="GcvT_C"/>
</dbReference>
<dbReference type="SUPFAM" id="SSF103025">
    <property type="entry name" value="Folate-binding domain"/>
    <property type="match status" value="1"/>
</dbReference>
<dbReference type="EMBL" id="LVVY01000128">
    <property type="protein sequence ID" value="OAM73937.1"/>
    <property type="molecule type" value="Genomic_DNA"/>
</dbReference>
<dbReference type="EC" id="2.1.2.10" evidence="2"/>
<evidence type="ECO:0000256" key="4">
    <source>
        <dbReference type="ARBA" id="ARBA00022679"/>
    </source>
</evidence>
<dbReference type="Pfam" id="PF01571">
    <property type="entry name" value="GCV_T"/>
    <property type="match status" value="1"/>
</dbReference>
<proteinExistence type="inferred from homology"/>
<gene>
    <name evidence="10" type="ORF">A3840_16905</name>
</gene>
<dbReference type="Gene3D" id="3.30.1360.120">
    <property type="entry name" value="Probable tRNA modification gtpase trme, domain 1"/>
    <property type="match status" value="1"/>
</dbReference>
<dbReference type="Gene3D" id="4.10.1250.10">
    <property type="entry name" value="Aminomethyltransferase fragment"/>
    <property type="match status" value="1"/>
</dbReference>
<dbReference type="GO" id="GO:0004047">
    <property type="term" value="F:aminomethyltransferase activity"/>
    <property type="evidence" value="ECO:0007669"/>
    <property type="project" value="UniProtKB-EC"/>
</dbReference>
<comment type="catalytic activity">
    <reaction evidence="6">
        <text>N(6)-[(R)-S(8)-aminomethyldihydrolipoyl]-L-lysyl-[protein] + (6S)-5,6,7,8-tetrahydrofolate = N(6)-[(R)-dihydrolipoyl]-L-lysyl-[protein] + (6R)-5,10-methylene-5,6,7,8-tetrahydrofolate + NH4(+)</text>
        <dbReference type="Rhea" id="RHEA:16945"/>
        <dbReference type="Rhea" id="RHEA-COMP:10475"/>
        <dbReference type="Rhea" id="RHEA-COMP:10492"/>
        <dbReference type="ChEBI" id="CHEBI:15636"/>
        <dbReference type="ChEBI" id="CHEBI:28938"/>
        <dbReference type="ChEBI" id="CHEBI:57453"/>
        <dbReference type="ChEBI" id="CHEBI:83100"/>
        <dbReference type="ChEBI" id="CHEBI:83143"/>
        <dbReference type="EC" id="2.1.2.10"/>
    </reaction>
</comment>
<evidence type="ECO:0000256" key="7">
    <source>
        <dbReference type="PIRSR" id="PIRSR006487-1"/>
    </source>
</evidence>
<dbReference type="Gene3D" id="2.40.30.110">
    <property type="entry name" value="Aminomethyltransferase beta-barrel domains"/>
    <property type="match status" value="1"/>
</dbReference>
<dbReference type="AlphaFoldDB" id="A0A178HMH1"/>
<dbReference type="PIRSF" id="PIRSF006487">
    <property type="entry name" value="GcvT"/>
    <property type="match status" value="1"/>
</dbReference>
<keyword evidence="4" id="KW-0808">Transferase</keyword>
<evidence type="ECO:0000256" key="1">
    <source>
        <dbReference type="ARBA" id="ARBA00008609"/>
    </source>
</evidence>
<protein>
    <recommendedName>
        <fullName evidence="2">aminomethyltransferase</fullName>
        <ecNumber evidence="2">2.1.2.10</ecNumber>
    </recommendedName>
    <alternativeName>
        <fullName evidence="5">Glycine cleavage system T protein</fullName>
    </alternativeName>
</protein>
<name>A0A178HMH1_9HYPH</name>
<sequence length="387" mass="41068">MADIPSEDLKQTPLYERHVTAGGRLVPFGGYALPVQYPTGIMAEHKWTREHAGLFDVSHMGPGFLMLANPSGDAEADHAAIAGIIEPLICGDIAGLKPGQIRYTLLLNAEGGIIDDLMVARSPLVAGGLYIVVNAGTKDNDFALIEKAAGDKARLIRADDDYALLALQGPEAVNVMAALIPEAIALGFMNYGAFEWGRDKVFVARSGYTGEDGFEILVNRHEAVALWDELLSDPRVKPIGLGARDSLRLEAGLPLYGHDLDETVSPIEADLGFAVSKRRREAADFPGAGRILAEREGQPARKRVALLVEGAPAREGAEILNAAGQAIGVVTSGGFAPSLGRAIALGFVPPQLTAPGTKLQVSVRGRAQPAEVSASPFVPHRYFRKSA</sequence>
<dbReference type="InterPro" id="IPR028896">
    <property type="entry name" value="GcvT/YgfZ/DmdA"/>
</dbReference>
<evidence type="ECO:0000259" key="9">
    <source>
        <dbReference type="Pfam" id="PF08669"/>
    </source>
</evidence>
<feature type="domain" description="Aminomethyltransferase C-terminal" evidence="9">
    <location>
        <begin position="301"/>
        <end position="378"/>
    </location>
</feature>
<evidence type="ECO:0000313" key="10">
    <source>
        <dbReference type="EMBL" id="OAM73937.1"/>
    </source>
</evidence>
<dbReference type="GO" id="GO:0005960">
    <property type="term" value="C:glycine cleavage complex"/>
    <property type="evidence" value="ECO:0007669"/>
    <property type="project" value="InterPro"/>
</dbReference>
<dbReference type="Proteomes" id="UP000078389">
    <property type="component" value="Unassembled WGS sequence"/>
</dbReference>
<keyword evidence="11" id="KW-1185">Reference proteome</keyword>
<evidence type="ECO:0000256" key="6">
    <source>
        <dbReference type="ARBA" id="ARBA00047665"/>
    </source>
</evidence>
<feature type="binding site" evidence="7">
    <location>
        <position position="215"/>
    </location>
    <ligand>
        <name>substrate</name>
    </ligand>
</feature>
<dbReference type="OrthoDB" id="9774591at2"/>
<evidence type="ECO:0000256" key="2">
    <source>
        <dbReference type="ARBA" id="ARBA00012616"/>
    </source>
</evidence>
<comment type="caution">
    <text evidence="10">The sequence shown here is derived from an EMBL/GenBank/DDBJ whole genome shotgun (WGS) entry which is preliminary data.</text>
</comment>
<dbReference type="NCBIfam" id="TIGR00528">
    <property type="entry name" value="gcvT"/>
    <property type="match status" value="1"/>
</dbReference>
<evidence type="ECO:0000313" key="11">
    <source>
        <dbReference type="Proteomes" id="UP000078389"/>
    </source>
</evidence>
<evidence type="ECO:0000256" key="5">
    <source>
        <dbReference type="ARBA" id="ARBA00031395"/>
    </source>
</evidence>
<dbReference type="SUPFAM" id="SSF101790">
    <property type="entry name" value="Aminomethyltransferase beta-barrel domain"/>
    <property type="match status" value="1"/>
</dbReference>
<dbReference type="NCBIfam" id="NF001567">
    <property type="entry name" value="PRK00389.1"/>
    <property type="match status" value="1"/>
</dbReference>
<comment type="similarity">
    <text evidence="1">Belongs to the GcvT family.</text>
</comment>
<accession>A0A178HMH1</accession>
<dbReference type="InterPro" id="IPR027266">
    <property type="entry name" value="TrmE/GcvT-like"/>
</dbReference>
<evidence type="ECO:0000259" key="8">
    <source>
        <dbReference type="Pfam" id="PF01571"/>
    </source>
</evidence>
<feature type="domain" description="GCVT N-terminal" evidence="8">
    <location>
        <begin position="14"/>
        <end position="278"/>
    </location>
</feature>